<sequence length="346" mass="37184">MKTNMLEAAPSFRVIGGDYICEQLAASRREVIDLVRDCYLQHEDGQTVNPDSYFLRFPDRPEARIIALPAALRTSQQSEAVSGIKWIASYPRNIDVNLQRASAVILLNDYQTGYPFACLEASQISSARTAASAVLAAGELRAGVRRAGRLGIVGGGVIAAATLAYFLADGWQFEDIVVHDALPANGAAFVRNLGAEARGLRAGSVGEALAADIVLLTTNAGTPWIAADHGFGPQQLILNLSLRDLPPEIILVANNVFDDVEHCMKANTSPHLAEQRAGHRGFVTGTLAQHMRGQCRLDPARVTVFSPFGLGVLDLKLASFLYQRALAAGSATEIPGFFADTQRWSV</sequence>
<reference evidence="1" key="1">
    <citation type="submission" date="2022-03" db="EMBL/GenBank/DDBJ databases">
        <title>Genome Encyclopedia of Bacteria and Archaea VI: Functional Genomics of Type Strains.</title>
        <authorList>
            <person name="Whitman W."/>
        </authorList>
    </citation>
    <scope>NUCLEOTIDE SEQUENCE</scope>
    <source>
        <strain evidence="1">HSC-15S17</strain>
    </source>
</reference>
<dbReference type="InterPro" id="IPR036291">
    <property type="entry name" value="NAD(P)-bd_dom_sf"/>
</dbReference>
<evidence type="ECO:0000313" key="1">
    <source>
        <dbReference type="EMBL" id="MCP2012119.1"/>
    </source>
</evidence>
<protein>
    <submittedName>
        <fullName evidence="1">Ornithine cyclodeaminase</fullName>
        <ecNumber evidence="1">4.3.1.12</ecNumber>
    </submittedName>
</protein>
<dbReference type="RefSeq" id="WP_229225235.1">
    <property type="nucleotide sequence ID" value="NZ_JAHTGR010000036.1"/>
</dbReference>
<dbReference type="Pfam" id="PF02423">
    <property type="entry name" value="OCD_Mu_crystall"/>
    <property type="match status" value="1"/>
</dbReference>
<dbReference type="InterPro" id="IPR023866">
    <property type="entry name" value="SbnB"/>
</dbReference>
<name>A0ABT1GSY5_9BURK</name>
<dbReference type="Gene3D" id="3.40.50.720">
    <property type="entry name" value="NAD(P)-binding Rossmann-like Domain"/>
    <property type="match status" value="1"/>
</dbReference>
<organism evidence="1 2">
    <name type="scientific">Duganella violaceipulchra</name>
    <dbReference type="NCBI Taxonomy" id="2849652"/>
    <lineage>
        <taxon>Bacteria</taxon>
        <taxon>Pseudomonadati</taxon>
        <taxon>Pseudomonadota</taxon>
        <taxon>Betaproteobacteria</taxon>
        <taxon>Burkholderiales</taxon>
        <taxon>Oxalobacteraceae</taxon>
        <taxon>Telluria group</taxon>
        <taxon>Duganella</taxon>
    </lineage>
</organism>
<dbReference type="Proteomes" id="UP001162889">
    <property type="component" value="Unassembled WGS sequence"/>
</dbReference>
<dbReference type="InterPro" id="IPR023401">
    <property type="entry name" value="ODC_N"/>
</dbReference>
<dbReference type="InterPro" id="IPR003462">
    <property type="entry name" value="ODC_Mu_crystall"/>
</dbReference>
<dbReference type="PANTHER" id="PTHR13812">
    <property type="entry name" value="KETIMINE REDUCTASE MU-CRYSTALLIN"/>
    <property type="match status" value="1"/>
</dbReference>
<gene>
    <name evidence="1" type="ORF">L1274_005878</name>
</gene>
<dbReference type="NCBIfam" id="TIGR03944">
    <property type="entry name" value="dehyd_SbnB_fam"/>
    <property type="match status" value="1"/>
</dbReference>
<dbReference type="EC" id="4.3.1.12" evidence="1"/>
<dbReference type="EMBL" id="JALJZU010000015">
    <property type="protein sequence ID" value="MCP2012119.1"/>
    <property type="molecule type" value="Genomic_DNA"/>
</dbReference>
<dbReference type="Gene3D" id="3.30.1780.10">
    <property type="entry name" value="ornithine cyclodeaminase, domain 1"/>
    <property type="match status" value="1"/>
</dbReference>
<dbReference type="PIRSF" id="PIRSF001439">
    <property type="entry name" value="CryM"/>
    <property type="match status" value="1"/>
</dbReference>
<dbReference type="GO" id="GO:0008473">
    <property type="term" value="F:ornithine cyclodeaminase activity"/>
    <property type="evidence" value="ECO:0007669"/>
    <property type="project" value="UniProtKB-EC"/>
</dbReference>
<dbReference type="SUPFAM" id="SSF51735">
    <property type="entry name" value="NAD(P)-binding Rossmann-fold domains"/>
    <property type="match status" value="1"/>
</dbReference>
<comment type="caution">
    <text evidence="1">The sequence shown here is derived from an EMBL/GenBank/DDBJ whole genome shotgun (WGS) entry which is preliminary data.</text>
</comment>
<keyword evidence="1" id="KW-0456">Lyase</keyword>
<proteinExistence type="predicted"/>
<evidence type="ECO:0000313" key="2">
    <source>
        <dbReference type="Proteomes" id="UP001162889"/>
    </source>
</evidence>
<dbReference type="PANTHER" id="PTHR13812:SF19">
    <property type="entry name" value="KETIMINE REDUCTASE MU-CRYSTALLIN"/>
    <property type="match status" value="1"/>
</dbReference>
<keyword evidence="2" id="KW-1185">Reference proteome</keyword>
<accession>A0ABT1GSY5</accession>